<keyword evidence="1" id="KW-0805">Transcription regulation</keyword>
<dbReference type="Gene3D" id="1.10.10.10">
    <property type="entry name" value="Winged helix-like DNA-binding domain superfamily/Winged helix DNA-binding domain"/>
    <property type="match status" value="1"/>
</dbReference>
<organism evidence="5 6">
    <name type="scientific">Nocardiopsis aegyptia</name>
    <dbReference type="NCBI Taxonomy" id="220378"/>
    <lineage>
        <taxon>Bacteria</taxon>
        <taxon>Bacillati</taxon>
        <taxon>Actinomycetota</taxon>
        <taxon>Actinomycetes</taxon>
        <taxon>Streptosporangiales</taxon>
        <taxon>Nocardiopsidaceae</taxon>
        <taxon>Nocardiopsis</taxon>
    </lineage>
</organism>
<protein>
    <submittedName>
        <fullName evidence="5">DNA-binding Lrp family transcriptional regulator</fullName>
    </submittedName>
</protein>
<dbReference type="Pfam" id="PF13404">
    <property type="entry name" value="HTH_AsnC-type"/>
    <property type="match status" value="1"/>
</dbReference>
<proteinExistence type="predicted"/>
<evidence type="ECO:0000259" key="4">
    <source>
        <dbReference type="PROSITE" id="PS50956"/>
    </source>
</evidence>
<dbReference type="InterPro" id="IPR019885">
    <property type="entry name" value="Tscrpt_reg_HTH_AsnC-type_CS"/>
</dbReference>
<dbReference type="InterPro" id="IPR019888">
    <property type="entry name" value="Tscrpt_reg_AsnC-like"/>
</dbReference>
<comment type="caution">
    <text evidence="5">The sequence shown here is derived from an EMBL/GenBank/DDBJ whole genome shotgun (WGS) entry which is preliminary data.</text>
</comment>
<dbReference type="PANTHER" id="PTHR30154:SF34">
    <property type="entry name" value="TRANSCRIPTIONAL REGULATOR AZLB"/>
    <property type="match status" value="1"/>
</dbReference>
<dbReference type="SUPFAM" id="SSF46785">
    <property type="entry name" value="Winged helix' DNA-binding domain"/>
    <property type="match status" value="1"/>
</dbReference>
<gene>
    <name evidence="5" type="ORF">HNR10_005294</name>
</gene>
<keyword evidence="6" id="KW-1185">Reference proteome</keyword>
<dbReference type="PROSITE" id="PS00519">
    <property type="entry name" value="HTH_ASNC_1"/>
    <property type="match status" value="1"/>
</dbReference>
<dbReference type="GO" id="GO:0043200">
    <property type="term" value="P:response to amino acid"/>
    <property type="evidence" value="ECO:0007669"/>
    <property type="project" value="TreeGrafter"/>
</dbReference>
<dbReference type="Pfam" id="PF01037">
    <property type="entry name" value="AsnC_trans_reg"/>
    <property type="match status" value="1"/>
</dbReference>
<dbReference type="InterPro" id="IPR019887">
    <property type="entry name" value="Tscrpt_reg_AsnC/Lrp_C"/>
</dbReference>
<dbReference type="InterPro" id="IPR011008">
    <property type="entry name" value="Dimeric_a/b-barrel"/>
</dbReference>
<sequence>MHTSPLLDEIDHLLLGLVQTDATRPLHDLGDRVGLSPSAVQRRLARLRAAGVIRAQVAVVDPPSVGAGLTCVVLVALADDDPDHHAAFRARMRAEPRVQQCFGIVGQWDYVVVLLSSDIAENRALSKRLFVQQGRVARFETLPSVETVKAGLTVPLPDHPAGRLAPNPGSDVG</sequence>
<evidence type="ECO:0000256" key="3">
    <source>
        <dbReference type="ARBA" id="ARBA00023163"/>
    </source>
</evidence>
<dbReference type="GO" id="GO:0005829">
    <property type="term" value="C:cytosol"/>
    <property type="evidence" value="ECO:0007669"/>
    <property type="project" value="TreeGrafter"/>
</dbReference>
<reference evidence="5 6" key="1">
    <citation type="submission" date="2020-07" db="EMBL/GenBank/DDBJ databases">
        <title>Sequencing the genomes of 1000 actinobacteria strains.</title>
        <authorList>
            <person name="Klenk H.-P."/>
        </authorList>
    </citation>
    <scope>NUCLEOTIDE SEQUENCE [LARGE SCALE GENOMIC DNA]</scope>
    <source>
        <strain evidence="5 6">DSM 44442</strain>
    </source>
</reference>
<keyword evidence="2 5" id="KW-0238">DNA-binding</keyword>
<evidence type="ECO:0000256" key="2">
    <source>
        <dbReference type="ARBA" id="ARBA00023125"/>
    </source>
</evidence>
<dbReference type="GO" id="GO:0043565">
    <property type="term" value="F:sequence-specific DNA binding"/>
    <property type="evidence" value="ECO:0007669"/>
    <property type="project" value="InterPro"/>
</dbReference>
<dbReference type="PRINTS" id="PR00033">
    <property type="entry name" value="HTHASNC"/>
</dbReference>
<dbReference type="InterPro" id="IPR036390">
    <property type="entry name" value="WH_DNA-bd_sf"/>
</dbReference>
<dbReference type="InterPro" id="IPR000485">
    <property type="entry name" value="AsnC-type_HTH_dom"/>
</dbReference>
<dbReference type="PANTHER" id="PTHR30154">
    <property type="entry name" value="LEUCINE-RESPONSIVE REGULATORY PROTEIN"/>
    <property type="match status" value="1"/>
</dbReference>
<dbReference type="InterPro" id="IPR036388">
    <property type="entry name" value="WH-like_DNA-bd_sf"/>
</dbReference>
<dbReference type="EMBL" id="JACCFS010000001">
    <property type="protein sequence ID" value="NYJ37413.1"/>
    <property type="molecule type" value="Genomic_DNA"/>
</dbReference>
<dbReference type="Proteomes" id="UP000572051">
    <property type="component" value="Unassembled WGS sequence"/>
</dbReference>
<dbReference type="SMART" id="SM00344">
    <property type="entry name" value="HTH_ASNC"/>
    <property type="match status" value="1"/>
</dbReference>
<dbReference type="SUPFAM" id="SSF54909">
    <property type="entry name" value="Dimeric alpha+beta barrel"/>
    <property type="match status" value="1"/>
</dbReference>
<feature type="domain" description="HTH asnC-type" evidence="4">
    <location>
        <begin position="7"/>
        <end position="70"/>
    </location>
</feature>
<evidence type="ECO:0000313" key="5">
    <source>
        <dbReference type="EMBL" id="NYJ37413.1"/>
    </source>
</evidence>
<evidence type="ECO:0000313" key="6">
    <source>
        <dbReference type="Proteomes" id="UP000572051"/>
    </source>
</evidence>
<dbReference type="Gene3D" id="3.30.70.920">
    <property type="match status" value="1"/>
</dbReference>
<evidence type="ECO:0000256" key="1">
    <source>
        <dbReference type="ARBA" id="ARBA00023015"/>
    </source>
</evidence>
<name>A0A7Z0JCG6_9ACTN</name>
<dbReference type="PROSITE" id="PS50956">
    <property type="entry name" value="HTH_ASNC_2"/>
    <property type="match status" value="1"/>
</dbReference>
<keyword evidence="3" id="KW-0804">Transcription</keyword>
<dbReference type="RefSeq" id="WP_179828122.1">
    <property type="nucleotide sequence ID" value="NZ_JACCFS010000001.1"/>
</dbReference>
<accession>A0A7Z0JCG6</accession>
<dbReference type="AlphaFoldDB" id="A0A7Z0JCG6"/>